<dbReference type="InterPro" id="IPR000788">
    <property type="entry name" value="RNR_lg_C"/>
</dbReference>
<dbReference type="AlphaFoldDB" id="A0A376AIP2"/>
<feature type="domain" description="Ribonucleotide reductase large subunit C-terminal" evidence="14">
    <location>
        <begin position="198"/>
        <end position="750"/>
    </location>
</feature>
<keyword evidence="6 13" id="KW-0237">DNA synthesis</keyword>
<evidence type="ECO:0000259" key="15">
    <source>
        <dbReference type="Pfam" id="PF08471"/>
    </source>
</evidence>
<organism evidence="17 18">
    <name type="scientific">Ciceribacter selenitireducens ATCC BAA-1503</name>
    <dbReference type="NCBI Taxonomy" id="1336235"/>
    <lineage>
        <taxon>Bacteria</taxon>
        <taxon>Pseudomonadati</taxon>
        <taxon>Pseudomonadota</taxon>
        <taxon>Alphaproteobacteria</taxon>
        <taxon>Hyphomicrobiales</taxon>
        <taxon>Rhizobiaceae</taxon>
        <taxon>Ciceribacter</taxon>
    </lineage>
</organism>
<dbReference type="PANTHER" id="PTHR43371:SF1">
    <property type="entry name" value="RIBONUCLEOSIDE-DIPHOSPHATE REDUCTASE"/>
    <property type="match status" value="1"/>
</dbReference>
<dbReference type="PANTHER" id="PTHR43371">
    <property type="entry name" value="VITAMIN B12-DEPENDENT RIBONUCLEOTIDE REDUCTASE"/>
    <property type="match status" value="1"/>
</dbReference>
<dbReference type="InterPro" id="IPR013344">
    <property type="entry name" value="RNR_NrdJ/NrdZ"/>
</dbReference>
<dbReference type="SUPFAM" id="SSF51998">
    <property type="entry name" value="PFL-like glycyl radical enzymes"/>
    <property type="match status" value="1"/>
</dbReference>
<evidence type="ECO:0000313" key="17">
    <source>
        <dbReference type="EMBL" id="SSC67665.1"/>
    </source>
</evidence>
<dbReference type="Proteomes" id="UP000254764">
    <property type="component" value="Unassembled WGS sequence"/>
</dbReference>
<evidence type="ECO:0000256" key="10">
    <source>
        <dbReference type="ARBA" id="ARBA00023285"/>
    </source>
</evidence>
<dbReference type="RefSeq" id="WP_115670221.1">
    <property type="nucleotide sequence ID" value="NZ_UEYP01000004.1"/>
</dbReference>
<feature type="domain" description="Ribonucleotide reductase large subunit C-terminal" evidence="14">
    <location>
        <begin position="807"/>
        <end position="912"/>
    </location>
</feature>
<accession>A0A376AIP2</accession>
<dbReference type="SUPFAM" id="SSF75625">
    <property type="entry name" value="YebC-like"/>
    <property type="match status" value="1"/>
</dbReference>
<evidence type="ECO:0000256" key="5">
    <source>
        <dbReference type="ARBA" id="ARBA00022628"/>
    </source>
</evidence>
<comment type="similarity">
    <text evidence="2 13">Belongs to the ribonucleoside diphosphate reductase class-2 family.</text>
</comment>
<keyword evidence="9" id="KW-1015">Disulfide bond</keyword>
<evidence type="ECO:0000256" key="4">
    <source>
        <dbReference type="ARBA" id="ARBA00014409"/>
    </source>
</evidence>
<dbReference type="InterPro" id="IPR050862">
    <property type="entry name" value="RdRp_reductase_class-2"/>
</dbReference>
<dbReference type="GO" id="GO:0031419">
    <property type="term" value="F:cobalamin binding"/>
    <property type="evidence" value="ECO:0007669"/>
    <property type="project" value="UniProtKB-KW"/>
</dbReference>
<keyword evidence="7 13" id="KW-0547">Nucleotide-binding</keyword>
<dbReference type="Pfam" id="PF12637">
    <property type="entry name" value="TSCPD"/>
    <property type="match status" value="1"/>
</dbReference>
<dbReference type="InterPro" id="IPR024434">
    <property type="entry name" value="TSCPD_dom"/>
</dbReference>
<evidence type="ECO:0000256" key="3">
    <source>
        <dbReference type="ARBA" id="ARBA00012274"/>
    </source>
</evidence>
<evidence type="ECO:0000256" key="13">
    <source>
        <dbReference type="RuleBase" id="RU364064"/>
    </source>
</evidence>
<dbReference type="Pfam" id="PF02867">
    <property type="entry name" value="Ribonuc_red_lgC"/>
    <property type="match status" value="2"/>
</dbReference>
<dbReference type="NCBIfam" id="TIGR02504">
    <property type="entry name" value="NrdJ_Z"/>
    <property type="match status" value="1"/>
</dbReference>
<name>A0A376AIP2_9HYPH</name>
<evidence type="ECO:0000256" key="6">
    <source>
        <dbReference type="ARBA" id="ARBA00022634"/>
    </source>
</evidence>
<keyword evidence="18" id="KW-1185">Reference proteome</keyword>
<evidence type="ECO:0000256" key="7">
    <source>
        <dbReference type="ARBA" id="ARBA00022741"/>
    </source>
</evidence>
<proteinExistence type="inferred from homology"/>
<keyword evidence="10 13" id="KW-0170">Cobalt</keyword>
<keyword evidence="8 13" id="KW-0560">Oxidoreductase</keyword>
<dbReference type="InterPro" id="IPR029072">
    <property type="entry name" value="YebC-like"/>
</dbReference>
<dbReference type="GO" id="GO:0050897">
    <property type="term" value="F:cobalt ion binding"/>
    <property type="evidence" value="ECO:0007669"/>
    <property type="project" value="InterPro"/>
</dbReference>
<comment type="function">
    <text evidence="11 13">Catalyzes the reduction of ribonucleotides to deoxyribonucleotides. May function to provide a pool of deoxyribonucleotide precursors for DNA repair during oxygen limitation and/or for immediate growth after restoration of oxygen.</text>
</comment>
<evidence type="ECO:0000259" key="14">
    <source>
        <dbReference type="Pfam" id="PF02867"/>
    </source>
</evidence>
<evidence type="ECO:0000313" key="18">
    <source>
        <dbReference type="Proteomes" id="UP000254764"/>
    </source>
</evidence>
<reference evidence="18" key="1">
    <citation type="submission" date="2018-07" db="EMBL/GenBank/DDBJ databases">
        <authorList>
            <person name="Peiro R."/>
            <person name="Begona"/>
            <person name="Cbmso G."/>
            <person name="Lopez M."/>
            <person name="Gonzalez S."/>
        </authorList>
    </citation>
    <scope>NUCLEOTIDE SEQUENCE [LARGE SCALE GENOMIC DNA]</scope>
</reference>
<dbReference type="Pfam" id="PF08471">
    <property type="entry name" value="Ribonuc_red_2_N"/>
    <property type="match status" value="1"/>
</dbReference>
<evidence type="ECO:0000256" key="12">
    <source>
        <dbReference type="ARBA" id="ARBA00047754"/>
    </source>
</evidence>
<feature type="domain" description="TSCPD" evidence="16">
    <location>
        <begin position="970"/>
        <end position="1074"/>
    </location>
</feature>
<dbReference type="InterPro" id="IPR013678">
    <property type="entry name" value="RNR_2_N"/>
</dbReference>
<dbReference type="FunFam" id="3.20.70.20:FF:000017">
    <property type="entry name" value="Vitamin B12-dependent ribonucleotide reductase"/>
    <property type="match status" value="1"/>
</dbReference>
<evidence type="ECO:0000256" key="9">
    <source>
        <dbReference type="ARBA" id="ARBA00023157"/>
    </source>
</evidence>
<comment type="cofactor">
    <cofactor evidence="1 13">
        <name>adenosylcob(III)alamin</name>
        <dbReference type="ChEBI" id="CHEBI:18408"/>
    </cofactor>
</comment>
<comment type="catalytic activity">
    <reaction evidence="12 13">
        <text>a 2'-deoxyribonucleoside 5'-diphosphate + [thioredoxin]-disulfide + H2O = a ribonucleoside 5'-diphosphate + [thioredoxin]-dithiol</text>
        <dbReference type="Rhea" id="RHEA:23252"/>
        <dbReference type="Rhea" id="RHEA-COMP:10698"/>
        <dbReference type="Rhea" id="RHEA-COMP:10700"/>
        <dbReference type="ChEBI" id="CHEBI:15377"/>
        <dbReference type="ChEBI" id="CHEBI:29950"/>
        <dbReference type="ChEBI" id="CHEBI:50058"/>
        <dbReference type="ChEBI" id="CHEBI:57930"/>
        <dbReference type="ChEBI" id="CHEBI:73316"/>
        <dbReference type="EC" id="1.17.4.1"/>
    </reaction>
</comment>
<dbReference type="GO" id="GO:0004748">
    <property type="term" value="F:ribonucleoside-diphosphate reductase activity, thioredoxin disulfide as acceptor"/>
    <property type="evidence" value="ECO:0007669"/>
    <property type="project" value="UniProtKB-EC"/>
</dbReference>
<dbReference type="OrthoDB" id="9762933at2"/>
<dbReference type="EC" id="1.17.4.1" evidence="3 13"/>
<gene>
    <name evidence="17" type="ORF">RHIZ70_3373</name>
</gene>
<protein>
    <recommendedName>
        <fullName evidence="4 13">Vitamin B12-dependent ribonucleotide reductase</fullName>
        <ecNumber evidence="3 13">1.17.4.1</ecNumber>
    </recommendedName>
</protein>
<sequence>MRIERRFTKPGQSPYAEIEFRQAVSEIKNPDGSIVFRLADIAVPAQFSQVATDVLAQKYFRKAGVPKVLKKVEENDVPSFLWRSVPDTDALKALPENERFGSETDARQVFDRLAGTWAYWGWKGKYFTSEEDALAFRDELAYMLATQRVAPNSPQWFNTGLHWAYGIDGPGQGHFYIDPFTGKLVKSKSAYEHPQPHACFIQSVGDDLVNEGGIMDLWVREARLFKYGSGTGSNFSYLRGEGEKLSGGGRSSGLMSFLKIGDRAAGAIKSGGTTRRAAKMVVVDIDHPDIEEYINWKVKEEQKVAALVTGSKIVARHLKAIMKACVNCSAENDACFDPNQNPALKREIKAAKKDQVPESYVKRVIQFAQQGYKDMEFKTYDTDWDSEAYLTVSGQNSNNSVSLKDDFLRAVENDGDWNLTARKDGKVMKTLKARDLWDKISYAAWASADPGLHFNTTMNDWHTCPAAGPIRASNPCSEYMFLDDTACNLASLNLLQFKDAATKKINIGDYEHAVRLWTVVLEISVMMAQFPSRQIAELSYEYRTLGLGYANIGGFLMSSGIPYDSAEGRALCGALTAIMTGVSYATSAEIASELGPFPGFAPNRDNMLRVIRNHRRAAHGSSEGYEGLSVNPVPLVHAECTDPALVAHATAAWDKALELGEKHGYRNAQVSVIAPTGTIGLVMDCDTTGIEPDFALVKFKKLAGGGYFKIINGAVPEALRTLGYSESQIAEIEAYAVGHGNLNQAPGINPGTLKAKGFHDSTIETINAALKSAFDIKFVFNRWTIGDEQMSALMIPEEQLSDPAFDLLQHLGFSKKEIEAANVHICGAMTLEGAPFLKPEHLPVFDCANPCGKIGKRYLSVESHIRMMAAAQPFISGAISKTINMPNDATVEDCGAAYMLSWKLAIKANALYRDGSKLSQPLNASLIEDEEDEDALEDLIQQPAAAQAVTITEKIIERVVERVVREREKLPNRRQGYTQKATVGGHKVYLRTGEFGDGRIGEIFIDMHKEGAAFRAMMNNFAIAISLGLQYGVPLEEYVEAFTFTKFEPAGMVQGNDAIKNATSILDYVFRELAVSYLGRHDLAHVDTSDFSNTALGKGISEGKTNLISTGWTRGYKPTLVSGSNVDRSLAEPKGAATAAPAKASSGGNISAFAGSAARKLEVTAAISTSEVVSFKRDYEERAVELAEEIASEGSQEATALFSDKAAADAAAAKADAKKKEADRRMRSIAQGYTGNMCSECQNFTMVRNGTCEKCDTCGATSGCS</sequence>
<evidence type="ECO:0000259" key="16">
    <source>
        <dbReference type="Pfam" id="PF12637"/>
    </source>
</evidence>
<dbReference type="NCBIfam" id="NF005736">
    <property type="entry name" value="PRK07562.1"/>
    <property type="match status" value="1"/>
</dbReference>
<dbReference type="STRING" id="1336235.GCA_000518785_00988"/>
<dbReference type="CDD" id="cd02888">
    <property type="entry name" value="RNR_II_dimer"/>
    <property type="match status" value="1"/>
</dbReference>
<evidence type="ECO:0000256" key="2">
    <source>
        <dbReference type="ARBA" id="ARBA00007405"/>
    </source>
</evidence>
<dbReference type="PRINTS" id="PR01183">
    <property type="entry name" value="RIBORDTASEM1"/>
</dbReference>
<keyword evidence="5 13" id="KW-0846">Cobalamin</keyword>
<dbReference type="FunFam" id="3.20.70.20:FF:000016">
    <property type="entry name" value="Vitamin B12-dependent ribonucleotide reductase"/>
    <property type="match status" value="1"/>
</dbReference>
<dbReference type="Gene3D" id="3.20.70.20">
    <property type="match status" value="3"/>
</dbReference>
<dbReference type="EMBL" id="UEYP01000004">
    <property type="protein sequence ID" value="SSC67665.1"/>
    <property type="molecule type" value="Genomic_DNA"/>
</dbReference>
<evidence type="ECO:0000256" key="1">
    <source>
        <dbReference type="ARBA" id="ARBA00001922"/>
    </source>
</evidence>
<dbReference type="GO" id="GO:0071897">
    <property type="term" value="P:DNA biosynthetic process"/>
    <property type="evidence" value="ECO:0007669"/>
    <property type="project" value="UniProtKB-KW"/>
</dbReference>
<feature type="domain" description="Ribonucleotide reductase class II vitamin B12-dependent N-terminal" evidence="15">
    <location>
        <begin position="22"/>
        <end position="147"/>
    </location>
</feature>
<dbReference type="GO" id="GO:0000166">
    <property type="term" value="F:nucleotide binding"/>
    <property type="evidence" value="ECO:0007669"/>
    <property type="project" value="UniProtKB-KW"/>
</dbReference>
<evidence type="ECO:0000256" key="8">
    <source>
        <dbReference type="ARBA" id="ARBA00023002"/>
    </source>
</evidence>
<evidence type="ECO:0000256" key="11">
    <source>
        <dbReference type="ARBA" id="ARBA00025437"/>
    </source>
</evidence>